<dbReference type="Pfam" id="PF00083">
    <property type="entry name" value="Sugar_tr"/>
    <property type="match status" value="1"/>
</dbReference>
<gene>
    <name evidence="12" type="ORF">K489DRAFT_362485</name>
</gene>
<keyword evidence="3 7" id="KW-0813">Transport</keyword>
<dbReference type="SUPFAM" id="SSF103473">
    <property type="entry name" value="MFS general substrate transporter"/>
    <property type="match status" value="1"/>
</dbReference>
<protein>
    <submittedName>
        <fullName evidence="12">General substrate transporter</fullName>
    </submittedName>
</protein>
<feature type="transmembrane region" description="Helical" evidence="9">
    <location>
        <begin position="460"/>
        <end position="482"/>
    </location>
</feature>
<dbReference type="GO" id="GO:0005351">
    <property type="term" value="F:carbohydrate:proton symporter activity"/>
    <property type="evidence" value="ECO:0007669"/>
    <property type="project" value="TreeGrafter"/>
</dbReference>
<feature type="transmembrane region" description="Helical" evidence="9">
    <location>
        <begin position="330"/>
        <end position="351"/>
    </location>
</feature>
<dbReference type="PANTHER" id="PTHR48022">
    <property type="entry name" value="PLASTIDIC GLUCOSE TRANSPORTER 4"/>
    <property type="match status" value="1"/>
</dbReference>
<evidence type="ECO:0000256" key="9">
    <source>
        <dbReference type="SAM" id="Phobius"/>
    </source>
</evidence>
<evidence type="ECO:0000256" key="2">
    <source>
        <dbReference type="ARBA" id="ARBA00010992"/>
    </source>
</evidence>
<feature type="compositionally biased region" description="Basic and acidic residues" evidence="8">
    <location>
        <begin position="1"/>
        <end position="19"/>
    </location>
</feature>
<keyword evidence="4 9" id="KW-0812">Transmembrane</keyword>
<evidence type="ECO:0000256" key="8">
    <source>
        <dbReference type="SAM" id="MobiDB-lite"/>
    </source>
</evidence>
<evidence type="ECO:0000256" key="7">
    <source>
        <dbReference type="RuleBase" id="RU003346"/>
    </source>
</evidence>
<feature type="transmembrane region" description="Helical" evidence="9">
    <location>
        <begin position="145"/>
        <end position="162"/>
    </location>
</feature>
<organism evidence="12">
    <name type="scientific">Dissoconium aciculare CBS 342.82</name>
    <dbReference type="NCBI Taxonomy" id="1314786"/>
    <lineage>
        <taxon>Eukaryota</taxon>
        <taxon>Fungi</taxon>
        <taxon>Dikarya</taxon>
        <taxon>Ascomycota</taxon>
        <taxon>Pezizomycotina</taxon>
        <taxon>Dothideomycetes</taxon>
        <taxon>Dothideomycetidae</taxon>
        <taxon>Mycosphaerellales</taxon>
        <taxon>Dissoconiaceae</taxon>
        <taxon>Dissoconium</taxon>
    </lineage>
</organism>
<feature type="compositionally biased region" description="Basic and acidic residues" evidence="8">
    <location>
        <begin position="506"/>
        <end position="537"/>
    </location>
</feature>
<feature type="transmembrane region" description="Helical" evidence="9">
    <location>
        <begin position="208"/>
        <end position="227"/>
    </location>
</feature>
<keyword evidence="5 9" id="KW-1133">Transmembrane helix</keyword>
<feature type="transmembrane region" description="Helical" evidence="9">
    <location>
        <begin position="296"/>
        <end position="318"/>
    </location>
</feature>
<dbReference type="PRINTS" id="PR00171">
    <property type="entry name" value="SUGRTRNSPORT"/>
</dbReference>
<evidence type="ECO:0000256" key="6">
    <source>
        <dbReference type="ARBA" id="ARBA00023136"/>
    </source>
</evidence>
<evidence type="ECO:0000259" key="10">
    <source>
        <dbReference type="PROSITE" id="PS50850"/>
    </source>
</evidence>
<dbReference type="PANTHER" id="PTHR48022:SF92">
    <property type="entry name" value="LOW AFFINITY GLUCOSE TRANSPORTER MSTE"/>
    <property type="match status" value="1"/>
</dbReference>
<dbReference type="InterPro" id="IPR005829">
    <property type="entry name" value="Sugar_transporter_CS"/>
</dbReference>
<dbReference type="GO" id="GO:0016020">
    <property type="term" value="C:membrane"/>
    <property type="evidence" value="ECO:0007669"/>
    <property type="project" value="UniProtKB-SubCell"/>
</dbReference>
<evidence type="ECO:0000256" key="1">
    <source>
        <dbReference type="ARBA" id="ARBA00004141"/>
    </source>
</evidence>
<dbReference type="InterPro" id="IPR005828">
    <property type="entry name" value="MFS_sugar_transport-like"/>
</dbReference>
<dbReference type="Proteomes" id="UP000504637">
    <property type="component" value="Unplaced"/>
</dbReference>
<dbReference type="AlphaFoldDB" id="A0A6J3LVV0"/>
<evidence type="ECO:0000256" key="5">
    <source>
        <dbReference type="ARBA" id="ARBA00022989"/>
    </source>
</evidence>
<reference evidence="12" key="3">
    <citation type="submission" date="2025-08" db="UniProtKB">
        <authorList>
            <consortium name="RefSeq"/>
        </authorList>
    </citation>
    <scope>IDENTIFICATION</scope>
    <source>
        <strain evidence="12">CBS 342.82</strain>
    </source>
</reference>
<evidence type="ECO:0000256" key="4">
    <source>
        <dbReference type="ARBA" id="ARBA00022692"/>
    </source>
</evidence>
<comment type="similarity">
    <text evidence="2 7">Belongs to the major facilitator superfamily. Sugar transporter (TC 2.A.1.1) family.</text>
</comment>
<dbReference type="NCBIfam" id="TIGR00879">
    <property type="entry name" value="SP"/>
    <property type="match status" value="1"/>
</dbReference>
<dbReference type="InterPro" id="IPR050360">
    <property type="entry name" value="MFS_Sugar_Transporters"/>
</dbReference>
<proteinExistence type="inferred from homology"/>
<feature type="transmembrane region" description="Helical" evidence="9">
    <location>
        <begin position="32"/>
        <end position="53"/>
    </location>
</feature>
<dbReference type="InterPro" id="IPR036259">
    <property type="entry name" value="MFS_trans_sf"/>
</dbReference>
<feature type="region of interest" description="Disordered" evidence="8">
    <location>
        <begin position="505"/>
        <end position="537"/>
    </location>
</feature>
<name>A0A6J3LVV0_9PEZI</name>
<reference evidence="12" key="1">
    <citation type="submission" date="2020-01" db="EMBL/GenBank/DDBJ databases">
        <authorList>
            <consortium name="DOE Joint Genome Institute"/>
            <person name="Haridas S."/>
            <person name="Albert R."/>
            <person name="Binder M."/>
            <person name="Bloem J."/>
            <person name="Labutti K."/>
            <person name="Salamov A."/>
            <person name="Andreopoulos B."/>
            <person name="Baker S.E."/>
            <person name="Barry K."/>
            <person name="Bills G."/>
            <person name="Bluhm B.H."/>
            <person name="Cannon C."/>
            <person name="Castanera R."/>
            <person name="Culley D.E."/>
            <person name="Daum C."/>
            <person name="Ezra D."/>
            <person name="Gonzalez J.B."/>
            <person name="Henrissat B."/>
            <person name="Kuo A."/>
            <person name="Liang C."/>
            <person name="Lipzen A."/>
            <person name="Lutzoni F."/>
            <person name="Magnuson J."/>
            <person name="Mondo S."/>
            <person name="Nolan M."/>
            <person name="Ohm R."/>
            <person name="Pangilinan J."/>
            <person name="Park H.-J."/>
            <person name="Ramirez L."/>
            <person name="Alfaro M."/>
            <person name="Sun H."/>
            <person name="Tritt A."/>
            <person name="Yoshinaga Y."/>
            <person name="Zwiers L.-H."/>
            <person name="Turgeon B.G."/>
            <person name="Goodwin S.B."/>
            <person name="Spatafora J.W."/>
            <person name="Crous P.W."/>
            <person name="Grigoriev I.V."/>
        </authorList>
    </citation>
    <scope>NUCLEOTIDE SEQUENCE</scope>
    <source>
        <strain evidence="12">CBS 342.82</strain>
    </source>
</reference>
<keyword evidence="6 9" id="KW-0472">Membrane</keyword>
<feature type="transmembrane region" description="Helical" evidence="9">
    <location>
        <begin position="115"/>
        <end position="139"/>
    </location>
</feature>
<feature type="transmembrane region" description="Helical" evidence="9">
    <location>
        <begin position="174"/>
        <end position="196"/>
    </location>
</feature>
<reference evidence="12" key="2">
    <citation type="submission" date="2020-04" db="EMBL/GenBank/DDBJ databases">
        <authorList>
            <consortium name="NCBI Genome Project"/>
        </authorList>
    </citation>
    <scope>NUCLEOTIDE SEQUENCE</scope>
    <source>
        <strain evidence="12">CBS 342.82</strain>
    </source>
</reference>
<feature type="transmembrane region" description="Helical" evidence="9">
    <location>
        <begin position="83"/>
        <end position="103"/>
    </location>
</feature>
<feature type="transmembrane region" description="Helical" evidence="9">
    <location>
        <begin position="432"/>
        <end position="454"/>
    </location>
</feature>
<feature type="domain" description="Major facilitator superfamily (MFS) profile" evidence="10">
    <location>
        <begin position="39"/>
        <end position="485"/>
    </location>
</feature>
<accession>A0A6J3LVV0</accession>
<dbReference type="FunFam" id="1.20.1250.20:FF:000044">
    <property type="entry name" value="Hexose transporter Hxt3p"/>
    <property type="match status" value="1"/>
</dbReference>
<comment type="subcellular location">
    <subcellularLocation>
        <location evidence="1">Membrane</location>
        <topology evidence="1">Multi-pass membrane protein</topology>
    </subcellularLocation>
</comment>
<dbReference type="GeneID" id="54360460"/>
<evidence type="ECO:0000256" key="3">
    <source>
        <dbReference type="ARBA" id="ARBA00022448"/>
    </source>
</evidence>
<dbReference type="CDD" id="cd17356">
    <property type="entry name" value="MFS_HXT"/>
    <property type="match status" value="1"/>
</dbReference>
<feature type="transmembrane region" description="Helical" evidence="9">
    <location>
        <begin position="394"/>
        <end position="420"/>
    </location>
</feature>
<feature type="transmembrane region" description="Helical" evidence="9">
    <location>
        <begin position="363"/>
        <end position="382"/>
    </location>
</feature>
<dbReference type="InterPro" id="IPR020846">
    <property type="entry name" value="MFS_dom"/>
</dbReference>
<evidence type="ECO:0000313" key="11">
    <source>
        <dbReference type="Proteomes" id="UP000504637"/>
    </source>
</evidence>
<sequence length="537" mass="58811">MRLFGRQEKGGEGTSRVERVSSFPHAKSKQKVTGLAIAMGAVASIGGMIFGYVSGQISGMFLMADYAARFGERQTDGSYTFSAVRQGTIVALLCAGALLGSLGAGKLADWQGRRLAISVSAFFCCIGTVIEISSTTFWLQFALGRLINGIGIGALSVAVPMYQSECAPDIIRGMLVASYQLNMTFGIFLAEAINLATEGLSSSASWRIPNGISFLWALILGASMLFLPESPRYAYRKGRDEEARTTISRLAGLDPTSREVNDIIYSLRCNLEQEKAAAEAKWHEIFTGPRMFYRTLLGVTLQAGQQLTGANFFFYYGTTIFAATGLSNSYVTQIILGAVNLVFTFAGLYVVQKCGRRKSLMAGAAWMCMCFLVFSFVGRFALDSENPMNTPAAGNVLIVFSCLFIAAFATTWGPLVWGVVAELYPSKYRAQCMAISTSANWLFNFLLSFFTRFITNAIGYLYGLVFASCCAVLVFIVFFCLIEHKDRSLEEIDAMYVLKINPITSDKWDGSKVDEETDRSGRTDSEPSRRQKSTHEA</sequence>
<dbReference type="OrthoDB" id="5141738at2759"/>
<feature type="region of interest" description="Disordered" evidence="8">
    <location>
        <begin position="1"/>
        <end position="23"/>
    </location>
</feature>
<dbReference type="RefSeq" id="XP_033456926.1">
    <property type="nucleotide sequence ID" value="XM_033602660.1"/>
</dbReference>
<dbReference type="Gene3D" id="1.20.1250.20">
    <property type="entry name" value="MFS general substrate transporter like domains"/>
    <property type="match status" value="1"/>
</dbReference>
<dbReference type="PROSITE" id="PS50850">
    <property type="entry name" value="MFS"/>
    <property type="match status" value="1"/>
</dbReference>
<keyword evidence="11" id="KW-1185">Reference proteome</keyword>
<evidence type="ECO:0000313" key="12">
    <source>
        <dbReference type="RefSeq" id="XP_033456926.1"/>
    </source>
</evidence>
<dbReference type="PROSITE" id="PS00217">
    <property type="entry name" value="SUGAR_TRANSPORT_2"/>
    <property type="match status" value="1"/>
</dbReference>
<dbReference type="InterPro" id="IPR003663">
    <property type="entry name" value="Sugar/inositol_transpt"/>
</dbReference>